<comment type="caution">
    <text evidence="2">The sequence shown here is derived from an EMBL/GenBank/DDBJ whole genome shotgun (WGS) entry which is preliminary data.</text>
</comment>
<gene>
    <name evidence="2" type="ORF">HPP92_010690</name>
</gene>
<dbReference type="OrthoDB" id="1921929at2759"/>
<dbReference type="SUPFAM" id="SSF52540">
    <property type="entry name" value="P-loop containing nucleoside triphosphate hydrolases"/>
    <property type="match status" value="1"/>
</dbReference>
<evidence type="ECO:0000313" key="3">
    <source>
        <dbReference type="Proteomes" id="UP000636800"/>
    </source>
</evidence>
<evidence type="ECO:0000313" key="2">
    <source>
        <dbReference type="EMBL" id="KAG0479832.1"/>
    </source>
</evidence>
<evidence type="ECO:0000256" key="1">
    <source>
        <dbReference type="SAM" id="MobiDB-lite"/>
    </source>
</evidence>
<protein>
    <submittedName>
        <fullName evidence="2">Uncharacterized protein</fullName>
    </submittedName>
</protein>
<feature type="region of interest" description="Disordered" evidence="1">
    <location>
        <begin position="59"/>
        <end position="79"/>
    </location>
</feature>
<dbReference type="Gene3D" id="3.40.50.300">
    <property type="entry name" value="P-loop containing nucleotide triphosphate hydrolases"/>
    <property type="match status" value="1"/>
</dbReference>
<dbReference type="Proteomes" id="UP000636800">
    <property type="component" value="Chromosome 5"/>
</dbReference>
<accession>A0A835R5P6</accession>
<proteinExistence type="predicted"/>
<feature type="compositionally biased region" description="Basic and acidic residues" evidence="1">
    <location>
        <begin position="63"/>
        <end position="79"/>
    </location>
</feature>
<organism evidence="2 3">
    <name type="scientific">Vanilla planifolia</name>
    <name type="common">Vanilla</name>
    <dbReference type="NCBI Taxonomy" id="51239"/>
    <lineage>
        <taxon>Eukaryota</taxon>
        <taxon>Viridiplantae</taxon>
        <taxon>Streptophyta</taxon>
        <taxon>Embryophyta</taxon>
        <taxon>Tracheophyta</taxon>
        <taxon>Spermatophyta</taxon>
        <taxon>Magnoliopsida</taxon>
        <taxon>Liliopsida</taxon>
        <taxon>Asparagales</taxon>
        <taxon>Orchidaceae</taxon>
        <taxon>Vanilloideae</taxon>
        <taxon>Vanilleae</taxon>
        <taxon>Vanilla</taxon>
    </lineage>
</organism>
<reference evidence="2 3" key="1">
    <citation type="journal article" date="2020" name="Nat. Food">
        <title>A phased Vanilla planifolia genome enables genetic improvement of flavour and production.</title>
        <authorList>
            <person name="Hasing T."/>
            <person name="Tang H."/>
            <person name="Brym M."/>
            <person name="Khazi F."/>
            <person name="Huang T."/>
            <person name="Chambers A.H."/>
        </authorList>
    </citation>
    <scope>NUCLEOTIDE SEQUENCE [LARGE SCALE GENOMIC DNA]</scope>
    <source>
        <tissue evidence="2">Leaf</tissue>
    </source>
</reference>
<keyword evidence="3" id="KW-1185">Reference proteome</keyword>
<sequence length="206" mass="22425">MSIDANVVLTSFFRPNLQFSVKHSKTSCLSSYEKDFRELVNVYTSSQLASSKGGNKNIGNCSRHSDVSPDEHGTTESGKDCGDNCDCCTGLVGDGYGQTLEEHQLTVEYLEDELDAPCRADDFDVSCAEFLGPSMNMELGETKQLSETHEPLGGGPTIIYVPTRNETTKLAGYLCRSGVRAAAYHAKVLLFLIIKLCNILSSFISS</sequence>
<dbReference type="AlphaFoldDB" id="A0A835R5P6"/>
<name>A0A835R5P6_VANPL</name>
<dbReference type="EMBL" id="JADCNL010000005">
    <property type="protein sequence ID" value="KAG0479832.1"/>
    <property type="molecule type" value="Genomic_DNA"/>
</dbReference>
<dbReference type="InterPro" id="IPR027417">
    <property type="entry name" value="P-loop_NTPase"/>
</dbReference>